<dbReference type="PATRIC" id="fig|679936.5.peg.1103"/>
<dbReference type="PANTHER" id="PTHR41774">
    <property type="match status" value="1"/>
</dbReference>
<reference evidence="1 2" key="2">
    <citation type="journal article" date="2012" name="Stand. Genomic Sci.">
        <title>Complete genome sequence of the moderately thermophilic mineral-sulfide-oxidizing firmicute Sulfobacillus acidophilus type strain (NAL(T)).</title>
        <authorList>
            <person name="Anderson I."/>
            <person name="Chertkov O."/>
            <person name="Chen A."/>
            <person name="Saunders E."/>
            <person name="Lapidus A."/>
            <person name="Nolan M."/>
            <person name="Lucas S."/>
            <person name="Hammon N."/>
            <person name="Deshpande S."/>
            <person name="Cheng J.F."/>
            <person name="Han C."/>
            <person name="Tapia R."/>
            <person name="Goodwin L.A."/>
            <person name="Pitluck S."/>
            <person name="Liolios K."/>
            <person name="Pagani I."/>
            <person name="Ivanova N."/>
            <person name="Mikhailova N."/>
            <person name="Pati A."/>
            <person name="Palaniappan K."/>
            <person name="Land M."/>
            <person name="Pan C."/>
            <person name="Rohde M."/>
            <person name="Pukall R."/>
            <person name="Goker M."/>
            <person name="Detter J.C."/>
            <person name="Woyke T."/>
            <person name="Bristow J."/>
            <person name="Eisen J.A."/>
            <person name="Markowitz V."/>
            <person name="Hugenholtz P."/>
            <person name="Kyrpides N.C."/>
            <person name="Klenk H.P."/>
            <person name="Mavromatis K."/>
        </authorList>
    </citation>
    <scope>NUCLEOTIDE SEQUENCE [LARGE SCALE GENOMIC DNA]</scope>
    <source>
        <strain evidence="2">ATCC 700253 / DSM 10332 / NAL</strain>
    </source>
</reference>
<dbReference type="AlphaFoldDB" id="G8TTV4"/>
<keyword evidence="2" id="KW-1185">Reference proteome</keyword>
<evidence type="ECO:0000313" key="2">
    <source>
        <dbReference type="Proteomes" id="UP000005439"/>
    </source>
</evidence>
<sequence length="257" mass="29188">MTAEELQDWLGPDLEGLGDAVELGSLRLTVFSEGPDTVAVWPDQGTLGLGRFGRLRALQRLFLGSPLPVRYAITPYVKLVTYVPEGHQDRVRDHVTAAGAGHIGDYSDCTYMTSGEGTFRPGDHTRPFIGQKGQLERVREWRLETIVPRWRLDYVLNALLSVHPYEEVAYDVIPLANALRLPYGYQKDDTWIVPEMVADVVVWAVRARPRQIRVEKISWVQRKKLYAAGIRVVIEEPGAILWPGVEKLWHEKRPPWA</sequence>
<dbReference type="KEGG" id="sap:Sulac_1045"/>
<dbReference type="InterPro" id="IPR036069">
    <property type="entry name" value="DUF34/NIF3_sf"/>
</dbReference>
<dbReference type="HOGENOM" id="CLU_1081528_0_0_9"/>
<dbReference type="InterPro" id="IPR015867">
    <property type="entry name" value="N-reg_PII/ATP_PRibTrfase_C"/>
</dbReference>
<dbReference type="SUPFAM" id="SSF102705">
    <property type="entry name" value="NIF3 (NGG1p interacting factor 3)-like"/>
    <property type="match status" value="1"/>
</dbReference>
<protein>
    <submittedName>
        <fullName evidence="1">Uncharacterized protein</fullName>
    </submittedName>
</protein>
<gene>
    <name evidence="1" type="ordered locus">Sulac_1045</name>
</gene>
<organism evidence="1 2">
    <name type="scientific">Sulfobacillus acidophilus (strain ATCC 700253 / DSM 10332 / NAL)</name>
    <dbReference type="NCBI Taxonomy" id="679936"/>
    <lineage>
        <taxon>Bacteria</taxon>
        <taxon>Bacillati</taxon>
        <taxon>Bacillota</taxon>
        <taxon>Clostridia</taxon>
        <taxon>Eubacteriales</taxon>
        <taxon>Clostridiales Family XVII. Incertae Sedis</taxon>
        <taxon>Sulfobacillus</taxon>
    </lineage>
</organism>
<dbReference type="EMBL" id="CP003179">
    <property type="protein sequence ID" value="AEW04545.1"/>
    <property type="molecule type" value="Genomic_DNA"/>
</dbReference>
<dbReference type="FunFam" id="3.30.70.120:FF:000006">
    <property type="entry name" value="GTP cyclohydrolase 1 type 2 homolog"/>
    <property type="match status" value="1"/>
</dbReference>
<dbReference type="Proteomes" id="UP000005439">
    <property type="component" value="Chromosome"/>
</dbReference>
<proteinExistence type="predicted"/>
<dbReference type="Gene3D" id="3.30.70.120">
    <property type="match status" value="1"/>
</dbReference>
<accession>G8TTV4</accession>
<name>G8TTV4_SULAD</name>
<reference evidence="2" key="1">
    <citation type="submission" date="2011-12" db="EMBL/GenBank/DDBJ databases">
        <title>The complete genome of chromosome of Sulfobacillus acidophilus DSM 10332.</title>
        <authorList>
            <person name="Lucas S."/>
            <person name="Han J."/>
            <person name="Lapidus A."/>
            <person name="Bruce D."/>
            <person name="Goodwin L."/>
            <person name="Pitluck S."/>
            <person name="Peters L."/>
            <person name="Kyrpides N."/>
            <person name="Mavromatis K."/>
            <person name="Ivanova N."/>
            <person name="Mikhailova N."/>
            <person name="Chertkov O."/>
            <person name="Saunders E."/>
            <person name="Detter J.C."/>
            <person name="Tapia R."/>
            <person name="Han C."/>
            <person name="Land M."/>
            <person name="Hauser L."/>
            <person name="Markowitz V."/>
            <person name="Cheng J.-F."/>
            <person name="Hugenholtz P."/>
            <person name="Woyke T."/>
            <person name="Wu D."/>
            <person name="Pukall R."/>
            <person name="Gehrich-Schroeter G."/>
            <person name="Schneider S."/>
            <person name="Klenk H.-P."/>
            <person name="Eisen J.A."/>
        </authorList>
    </citation>
    <scope>NUCLEOTIDE SEQUENCE [LARGE SCALE GENOMIC DNA]</scope>
    <source>
        <strain evidence="2">ATCC 700253 / DSM 10332 / NAL</strain>
    </source>
</reference>
<evidence type="ECO:0000313" key="1">
    <source>
        <dbReference type="EMBL" id="AEW04545.1"/>
    </source>
</evidence>
<dbReference type="PANTHER" id="PTHR41774:SF1">
    <property type="entry name" value="NGG1P INTERACTING FACTOR NIF3"/>
    <property type="match status" value="1"/>
</dbReference>
<dbReference type="STRING" id="679936.Sulac_1045"/>